<dbReference type="PROSITE" id="PS50090">
    <property type="entry name" value="MYB_LIKE"/>
    <property type="match status" value="1"/>
</dbReference>
<feature type="domain" description="Myb-like" evidence="2">
    <location>
        <begin position="98"/>
        <end position="169"/>
    </location>
</feature>
<organism evidence="3 4">
    <name type="scientific">Camelina sativa</name>
    <name type="common">False flax</name>
    <name type="synonym">Myagrum sativum</name>
    <dbReference type="NCBI Taxonomy" id="90675"/>
    <lineage>
        <taxon>Eukaryota</taxon>
        <taxon>Viridiplantae</taxon>
        <taxon>Streptophyta</taxon>
        <taxon>Embryophyta</taxon>
        <taxon>Tracheophyta</taxon>
        <taxon>Spermatophyta</taxon>
        <taxon>Magnoliopsida</taxon>
        <taxon>eudicotyledons</taxon>
        <taxon>Gunneridae</taxon>
        <taxon>Pentapetalae</taxon>
        <taxon>rosids</taxon>
        <taxon>malvids</taxon>
        <taxon>Brassicales</taxon>
        <taxon>Brassicaceae</taxon>
        <taxon>Camelineae</taxon>
        <taxon>Camelina</taxon>
    </lineage>
</organism>
<evidence type="ECO:0000256" key="1">
    <source>
        <dbReference type="SAM" id="MobiDB-lite"/>
    </source>
</evidence>
<protein>
    <submittedName>
        <fullName evidence="4">Glutathione S-transferase T3-like</fullName>
    </submittedName>
</protein>
<gene>
    <name evidence="4" type="primary">LOC104748793</name>
</gene>
<name>A0ABM0WBL6_CAMSA</name>
<sequence length="337" mass="38251">MDPTNLNRIPQQTCFVDLMNSQNDSFSSQPVHFSSTLSSQPVHLNSNFSSHPVHLNSNFSSQPVHFNPNFSSQPLHFSPAQESEDEINLTVDENEEDGERGSRKQWTVEEDINLISAWLNTSKDPVVSNEQRRQSFWKRVADYYKANDGSSGSIARGPSQCKARWNMINHLDNNFVGCYAQASSRRKSGESEDDVLRLAYELFKNDIKKPFLLVHYWRELKHDQKWLTEECNHKRLKLASDGARASSPGECKDGSEMRPPGVKATKKKGKKPVVSIDVEDGSVVKLDKIIAMKDKEQAAKERNSKMRLLDSLLNKSELTPTEALLRDKLVDQMLTNT</sequence>
<dbReference type="RefSeq" id="XP_010468688.1">
    <property type="nucleotide sequence ID" value="XM_010470386.1"/>
</dbReference>
<dbReference type="InterPro" id="IPR001005">
    <property type="entry name" value="SANT/Myb"/>
</dbReference>
<evidence type="ECO:0000313" key="3">
    <source>
        <dbReference type="Proteomes" id="UP000694864"/>
    </source>
</evidence>
<dbReference type="Proteomes" id="UP000694864">
    <property type="component" value="Chromosome 15"/>
</dbReference>
<dbReference type="PANTHER" id="PTHR45023">
    <property type="match status" value="1"/>
</dbReference>
<evidence type="ECO:0000313" key="4">
    <source>
        <dbReference type="RefSeq" id="XP_010468688.1"/>
    </source>
</evidence>
<evidence type="ECO:0000259" key="2">
    <source>
        <dbReference type="PROSITE" id="PS50090"/>
    </source>
</evidence>
<reference evidence="4" key="2">
    <citation type="submission" date="2025-08" db="UniProtKB">
        <authorList>
            <consortium name="RefSeq"/>
        </authorList>
    </citation>
    <scope>IDENTIFICATION</scope>
    <source>
        <tissue evidence="4">Leaf</tissue>
    </source>
</reference>
<keyword evidence="3" id="KW-1185">Reference proteome</keyword>
<feature type="region of interest" description="Disordered" evidence="1">
    <location>
        <begin position="242"/>
        <end position="269"/>
    </location>
</feature>
<reference evidence="3" key="1">
    <citation type="journal article" date="2014" name="Nat. Commun.">
        <title>The emerging biofuel crop Camelina sativa retains a highly undifferentiated hexaploid genome structure.</title>
        <authorList>
            <person name="Kagale S."/>
            <person name="Koh C."/>
            <person name="Nixon J."/>
            <person name="Bollina V."/>
            <person name="Clarke W.E."/>
            <person name="Tuteja R."/>
            <person name="Spillane C."/>
            <person name="Robinson S.J."/>
            <person name="Links M.G."/>
            <person name="Clarke C."/>
            <person name="Higgins E.E."/>
            <person name="Huebert T."/>
            <person name="Sharpe A.G."/>
            <person name="Parkin I.A."/>
        </authorList>
    </citation>
    <scope>NUCLEOTIDE SEQUENCE [LARGE SCALE GENOMIC DNA]</scope>
    <source>
        <strain evidence="3">cv. DH55</strain>
    </source>
</reference>
<proteinExistence type="predicted"/>
<dbReference type="PANTHER" id="PTHR45023:SF4">
    <property type="entry name" value="GLYCINE-RICH PROTEIN-RELATED"/>
    <property type="match status" value="1"/>
</dbReference>
<dbReference type="GeneID" id="104748793"/>
<dbReference type="Gene3D" id="1.10.10.60">
    <property type="entry name" value="Homeodomain-like"/>
    <property type="match status" value="1"/>
</dbReference>
<accession>A0ABM0WBL6</accession>